<dbReference type="EMBL" id="AP022561">
    <property type="protein sequence ID" value="BBX05623.1"/>
    <property type="molecule type" value="Genomic_DNA"/>
</dbReference>
<dbReference type="Proteomes" id="UP000467327">
    <property type="component" value="Chromosome"/>
</dbReference>
<proteinExistence type="predicted"/>
<evidence type="ECO:0008006" key="4">
    <source>
        <dbReference type="Google" id="ProtNLM"/>
    </source>
</evidence>
<keyword evidence="3" id="KW-1185">Reference proteome</keyword>
<keyword evidence="1" id="KW-0472">Membrane</keyword>
<organism evidence="2 3">
    <name type="scientific">Mycolicibacterium aichiense</name>
    <dbReference type="NCBI Taxonomy" id="1799"/>
    <lineage>
        <taxon>Bacteria</taxon>
        <taxon>Bacillati</taxon>
        <taxon>Actinomycetota</taxon>
        <taxon>Actinomycetes</taxon>
        <taxon>Mycobacteriales</taxon>
        <taxon>Mycobacteriaceae</taxon>
        <taxon>Mycolicibacterium</taxon>
    </lineage>
</organism>
<evidence type="ECO:0000256" key="1">
    <source>
        <dbReference type="SAM" id="Phobius"/>
    </source>
</evidence>
<name>A0AAD1HHS8_9MYCO</name>
<gene>
    <name evidence="2" type="ORF">MAIC_04260</name>
</gene>
<evidence type="ECO:0000313" key="3">
    <source>
        <dbReference type="Proteomes" id="UP000467327"/>
    </source>
</evidence>
<protein>
    <recommendedName>
        <fullName evidence="4">DUF4244 domain-containing protein</fullName>
    </recommendedName>
</protein>
<accession>A0AAD1HHS8</accession>
<dbReference type="InterPro" id="IPR025338">
    <property type="entry name" value="DUF4244"/>
</dbReference>
<dbReference type="KEGG" id="maic:MAIC_04260"/>
<feature type="transmembrane region" description="Helical" evidence="1">
    <location>
        <begin position="15"/>
        <end position="33"/>
    </location>
</feature>
<sequence length="54" mass="5415">MIAAVDDAGMSTVEYAIGTIAAAAFGAILYSVVTGDSIVGALTNIINRALNTKV</sequence>
<keyword evidence="1" id="KW-0812">Transmembrane</keyword>
<dbReference type="Pfam" id="PF14029">
    <property type="entry name" value="DUF4244"/>
    <property type="match status" value="1"/>
</dbReference>
<dbReference type="AlphaFoldDB" id="A0AAD1HHS8"/>
<evidence type="ECO:0000313" key="2">
    <source>
        <dbReference type="EMBL" id="BBX05623.1"/>
    </source>
</evidence>
<keyword evidence="1" id="KW-1133">Transmembrane helix</keyword>
<reference evidence="2 3" key="1">
    <citation type="journal article" date="2019" name="Emerg. Microbes Infect.">
        <title>Comprehensive subspecies identification of 175 nontuberculous mycobacteria species based on 7547 genomic profiles.</title>
        <authorList>
            <person name="Matsumoto Y."/>
            <person name="Kinjo T."/>
            <person name="Motooka D."/>
            <person name="Nabeya D."/>
            <person name="Jung N."/>
            <person name="Uechi K."/>
            <person name="Horii T."/>
            <person name="Iida T."/>
            <person name="Fujita J."/>
            <person name="Nakamura S."/>
        </authorList>
    </citation>
    <scope>NUCLEOTIDE SEQUENCE [LARGE SCALE GENOMIC DNA]</scope>
    <source>
        <strain evidence="2 3">JCM 6376</strain>
    </source>
</reference>